<feature type="region of interest" description="Disordered" evidence="1">
    <location>
        <begin position="1"/>
        <end position="248"/>
    </location>
</feature>
<dbReference type="GeneID" id="75828051"/>
<feature type="compositionally biased region" description="Basic and acidic residues" evidence="1">
    <location>
        <begin position="375"/>
        <end position="384"/>
    </location>
</feature>
<feature type="compositionally biased region" description="Polar residues" evidence="1">
    <location>
        <begin position="63"/>
        <end position="74"/>
    </location>
</feature>
<keyword evidence="3" id="KW-1185">Reference proteome</keyword>
<dbReference type="RefSeq" id="XP_051358969.1">
    <property type="nucleotide sequence ID" value="XM_051510117.1"/>
</dbReference>
<dbReference type="OrthoDB" id="5352132at2759"/>
<feature type="compositionally biased region" description="Basic and acidic residues" evidence="1">
    <location>
        <begin position="438"/>
        <end position="450"/>
    </location>
</feature>
<accession>A0A9P9XV07</accession>
<dbReference type="Proteomes" id="UP001055219">
    <property type="component" value="Unassembled WGS sequence"/>
</dbReference>
<feature type="region of interest" description="Disordered" evidence="1">
    <location>
        <begin position="280"/>
        <end position="314"/>
    </location>
</feature>
<feature type="compositionally biased region" description="Basic residues" evidence="1">
    <location>
        <begin position="493"/>
        <end position="502"/>
    </location>
</feature>
<dbReference type="EMBL" id="JAGIXG020000082">
    <property type="protein sequence ID" value="KAI6778113.1"/>
    <property type="molecule type" value="Genomic_DNA"/>
</dbReference>
<dbReference type="InterPro" id="IPR013226">
    <property type="entry name" value="Pal1"/>
</dbReference>
<protein>
    <recommendedName>
        <fullName evidence="4">Pal1 cell morphology protein</fullName>
    </recommendedName>
</protein>
<sequence>MADSGWFQRDSQQSEGLNLNLELSSNNPFRNRTASPFDDPPARPLSRNPFIDNPPPPVRSPGAMSNNSEGTKSLSAEEIFNSLTLEDERNLKPPMRPAPALPTGTDGANEGPEGSRRHRPIDSQEEAARARRAPPPGVRQGPSASPHRRPPPQQRRPRRNSESSVADFDTMPLTEDEKRMIARRRERERQKRAEAGGRPPREPRDAAEGGERRERREPRETREPREPREQRDPNQRSRSGRPNRRVDIIDQLDATGIYGTGLFHHDGPFDALNAHRNRKGRRAPMQAFPEGSLNNALGGSGPVNRQPDHSSFLGQHGEEAFTDYSYKPAKSRQGTAQLFDPIARGEIVHGDQSEGLGTSTFLEGTPAARTAITRTREEQARDQAEMGLQRKKSLAQRIRHKNKAPREYPPGRATNPDGAEEVTSAGAVEANPFFAEYGKGEESFTVRSREGAMSPTSPPRRGSSAALERRATADGVVALEENSKPSGFLGRMKSLKGGRRPRNSNADSGPASPPVNPGTAI</sequence>
<dbReference type="AlphaFoldDB" id="A0A9P9XV07"/>
<evidence type="ECO:0000256" key="1">
    <source>
        <dbReference type="SAM" id="MobiDB-lite"/>
    </source>
</evidence>
<dbReference type="PANTHER" id="PTHR28307:SF2">
    <property type="entry name" value="PROTEIN PAL1"/>
    <property type="match status" value="1"/>
</dbReference>
<feature type="compositionally biased region" description="Basic residues" evidence="1">
    <location>
        <begin position="389"/>
        <end position="403"/>
    </location>
</feature>
<comment type="caution">
    <text evidence="2">The sequence shown here is derived from an EMBL/GenBank/DDBJ whole genome shotgun (WGS) entry which is preliminary data.</text>
</comment>
<reference evidence="2" key="1">
    <citation type="journal article" date="2021" name="J Fungi (Basel)">
        <title>Genomic and Metabolomic Analyses of the Marine Fungus Emericellopsis cladophorae: Insights into Saltwater Adaptability Mechanisms and Its Biosynthetic Potential.</title>
        <authorList>
            <person name="Goncalves M.F.M."/>
            <person name="Hilario S."/>
            <person name="Van de Peer Y."/>
            <person name="Esteves A.C."/>
            <person name="Alves A."/>
        </authorList>
    </citation>
    <scope>NUCLEOTIDE SEQUENCE</scope>
    <source>
        <strain evidence="2">MUM 19.33</strain>
    </source>
</reference>
<evidence type="ECO:0008006" key="4">
    <source>
        <dbReference type="Google" id="ProtNLM"/>
    </source>
</evidence>
<evidence type="ECO:0000313" key="2">
    <source>
        <dbReference type="EMBL" id="KAI6778113.1"/>
    </source>
</evidence>
<evidence type="ECO:0000313" key="3">
    <source>
        <dbReference type="Proteomes" id="UP001055219"/>
    </source>
</evidence>
<dbReference type="GO" id="GO:0005737">
    <property type="term" value="C:cytoplasm"/>
    <property type="evidence" value="ECO:0007669"/>
    <property type="project" value="TreeGrafter"/>
</dbReference>
<feature type="region of interest" description="Disordered" evidence="1">
    <location>
        <begin position="375"/>
        <end position="521"/>
    </location>
</feature>
<dbReference type="Pfam" id="PF08316">
    <property type="entry name" value="Pal1"/>
    <property type="match status" value="1"/>
</dbReference>
<feature type="compositionally biased region" description="Low complexity" evidence="1">
    <location>
        <begin position="14"/>
        <end position="27"/>
    </location>
</feature>
<proteinExistence type="predicted"/>
<feature type="compositionally biased region" description="Basic and acidic residues" evidence="1">
    <location>
        <begin position="175"/>
        <end position="235"/>
    </location>
</feature>
<feature type="compositionally biased region" description="Basic and acidic residues" evidence="1">
    <location>
        <begin position="120"/>
        <end position="129"/>
    </location>
</feature>
<reference evidence="2" key="2">
    <citation type="submission" date="2022-07" db="EMBL/GenBank/DDBJ databases">
        <authorList>
            <person name="Goncalves M.F.M."/>
            <person name="Hilario S."/>
            <person name="Van De Peer Y."/>
            <person name="Esteves A.C."/>
            <person name="Alves A."/>
        </authorList>
    </citation>
    <scope>NUCLEOTIDE SEQUENCE</scope>
    <source>
        <strain evidence="2">MUM 19.33</strain>
    </source>
</reference>
<gene>
    <name evidence="2" type="ORF">J7T54_001534</name>
</gene>
<feature type="compositionally biased region" description="Pro residues" evidence="1">
    <location>
        <begin position="511"/>
        <end position="521"/>
    </location>
</feature>
<dbReference type="PANTHER" id="PTHR28307">
    <property type="entry name" value="PROTEIN PAL1"/>
    <property type="match status" value="1"/>
</dbReference>
<organism evidence="2 3">
    <name type="scientific">Emericellopsis cladophorae</name>
    <dbReference type="NCBI Taxonomy" id="2686198"/>
    <lineage>
        <taxon>Eukaryota</taxon>
        <taxon>Fungi</taxon>
        <taxon>Dikarya</taxon>
        <taxon>Ascomycota</taxon>
        <taxon>Pezizomycotina</taxon>
        <taxon>Sordariomycetes</taxon>
        <taxon>Hypocreomycetidae</taxon>
        <taxon>Hypocreales</taxon>
        <taxon>Bionectriaceae</taxon>
        <taxon>Emericellopsis</taxon>
    </lineage>
</organism>
<feature type="compositionally biased region" description="Basic residues" evidence="1">
    <location>
        <begin position="146"/>
        <end position="158"/>
    </location>
</feature>
<name>A0A9P9XV07_9HYPO</name>